<evidence type="ECO:0000313" key="8">
    <source>
        <dbReference type="Proteomes" id="UP000452235"/>
    </source>
</evidence>
<keyword evidence="3" id="KW-1133">Transmembrane helix</keyword>
<dbReference type="Pfam" id="PF20684">
    <property type="entry name" value="Fung_rhodopsin"/>
    <property type="match status" value="1"/>
</dbReference>
<protein>
    <submittedName>
        <fullName evidence="7">Integral membrane protein</fullName>
    </submittedName>
</protein>
<evidence type="ECO:0000259" key="6">
    <source>
        <dbReference type="Pfam" id="PF20684"/>
    </source>
</evidence>
<keyword evidence="8" id="KW-1185">Reference proteome</keyword>
<name>A0A5M3ZAZ9_ASPTE</name>
<proteinExistence type="inferred from homology"/>
<comment type="caution">
    <text evidence="7">The sequence shown here is derived from an EMBL/GenBank/DDBJ whole genome shotgun (WGS) entry which is preliminary data.</text>
</comment>
<dbReference type="Proteomes" id="UP000452235">
    <property type="component" value="Unassembled WGS sequence"/>
</dbReference>
<dbReference type="AlphaFoldDB" id="A0A5M3ZAZ9"/>
<dbReference type="PANTHER" id="PTHR33048">
    <property type="entry name" value="PTH11-LIKE INTEGRAL MEMBRANE PROTEIN (AFU_ORTHOLOGUE AFUA_5G11245)"/>
    <property type="match status" value="1"/>
</dbReference>
<keyword evidence="2" id="KW-0812">Transmembrane</keyword>
<feature type="domain" description="Rhodopsin" evidence="6">
    <location>
        <begin position="42"/>
        <end position="240"/>
    </location>
</feature>
<dbReference type="EMBL" id="BLJY01000009">
    <property type="protein sequence ID" value="GFF18750.1"/>
    <property type="molecule type" value="Genomic_DNA"/>
</dbReference>
<sequence length="257" mass="28697">MSGLTARGTNEQLVQEEPNHWSRTLIAIAIMTMTLATIAFVLRLYSRQKTNWKLAIEDLFMGLGLLCSYGLNVSAFNGVGHNVWALPEQTQGRAALLFWLGQKFWALAHTFVKLSIVLLIRRLLHTVGPWQAVTTSLIVFTVAWGITAVIGNAFQCLPARYFWERDIEGHCSVHQEAFSISIGSLALLEDAVLLLIPVLIVWRLTLECAEKIRITLLFSVGGLVCVFSILRVIELIHYQTDNLTGMLKTAIAFRDAS</sequence>
<comment type="subcellular location">
    <subcellularLocation>
        <location evidence="1">Membrane</location>
        <topology evidence="1">Multi-pass membrane protein</topology>
    </subcellularLocation>
</comment>
<evidence type="ECO:0000313" key="7">
    <source>
        <dbReference type="EMBL" id="GFF18750.1"/>
    </source>
</evidence>
<dbReference type="InterPro" id="IPR052337">
    <property type="entry name" value="SAT4-like"/>
</dbReference>
<evidence type="ECO:0000256" key="5">
    <source>
        <dbReference type="ARBA" id="ARBA00038359"/>
    </source>
</evidence>
<evidence type="ECO:0000256" key="1">
    <source>
        <dbReference type="ARBA" id="ARBA00004141"/>
    </source>
</evidence>
<evidence type="ECO:0000256" key="2">
    <source>
        <dbReference type="ARBA" id="ARBA00022692"/>
    </source>
</evidence>
<dbReference type="InterPro" id="IPR049326">
    <property type="entry name" value="Rhodopsin_dom_fungi"/>
</dbReference>
<dbReference type="PANTHER" id="PTHR33048:SF47">
    <property type="entry name" value="INTEGRAL MEMBRANE PROTEIN-RELATED"/>
    <property type="match status" value="1"/>
</dbReference>
<evidence type="ECO:0000256" key="3">
    <source>
        <dbReference type="ARBA" id="ARBA00022989"/>
    </source>
</evidence>
<dbReference type="OrthoDB" id="10017208at2759"/>
<organism evidence="7 8">
    <name type="scientific">Aspergillus terreus</name>
    <dbReference type="NCBI Taxonomy" id="33178"/>
    <lineage>
        <taxon>Eukaryota</taxon>
        <taxon>Fungi</taxon>
        <taxon>Dikarya</taxon>
        <taxon>Ascomycota</taxon>
        <taxon>Pezizomycotina</taxon>
        <taxon>Eurotiomycetes</taxon>
        <taxon>Eurotiomycetidae</taxon>
        <taxon>Eurotiales</taxon>
        <taxon>Aspergillaceae</taxon>
        <taxon>Aspergillus</taxon>
        <taxon>Aspergillus subgen. Circumdati</taxon>
    </lineage>
</organism>
<comment type="similarity">
    <text evidence="5">Belongs to the SAT4 family.</text>
</comment>
<keyword evidence="4" id="KW-0472">Membrane</keyword>
<reference evidence="7 8" key="1">
    <citation type="submission" date="2020-01" db="EMBL/GenBank/DDBJ databases">
        <title>Aspergillus terreus IFO 6365 whole genome shotgun sequence.</title>
        <authorList>
            <person name="Kanamasa S."/>
            <person name="Takahashi H."/>
        </authorList>
    </citation>
    <scope>NUCLEOTIDE SEQUENCE [LARGE SCALE GENOMIC DNA]</scope>
    <source>
        <strain evidence="7 8">IFO 6365</strain>
    </source>
</reference>
<dbReference type="GO" id="GO:0016020">
    <property type="term" value="C:membrane"/>
    <property type="evidence" value="ECO:0007669"/>
    <property type="project" value="UniProtKB-SubCell"/>
</dbReference>
<accession>A0A5M3ZAZ9</accession>
<evidence type="ECO:0000256" key="4">
    <source>
        <dbReference type="ARBA" id="ARBA00023136"/>
    </source>
</evidence>
<gene>
    <name evidence="7" type="ORF">ATEIFO6365_0009011300</name>
</gene>
<dbReference type="VEuPathDB" id="FungiDB:ATEG_07510"/>